<accession>A0A1X1HQQ1</accession>
<evidence type="ECO:0000313" key="1">
    <source>
        <dbReference type="EMBL" id="ORO63133.1"/>
    </source>
</evidence>
<gene>
    <name evidence="1" type="ORF">B7717_00580</name>
</gene>
<comment type="caution">
    <text evidence="1">The sequence shown here is derived from an EMBL/GenBank/DDBJ whole genome shotgun (WGS) entry which is preliminary data.</text>
</comment>
<reference evidence="1 2" key="1">
    <citation type="journal article" date="2016" name="Eur. J. Clin. Microbiol. Infect. Dis.">
        <title>Whole genome sequencing as a tool for phylogenetic analysis of clinical strains of Mitis group streptococci.</title>
        <authorList>
            <person name="Rasmussen L.H."/>
            <person name="Dargis R."/>
            <person name="Hojholt K."/>
            <person name="Christensen J.J."/>
            <person name="Skovgaard O."/>
            <person name="Justesen U.S."/>
            <person name="Rosenvinge F.S."/>
            <person name="Moser C."/>
            <person name="Lukjancenko O."/>
            <person name="Rasmussen S."/>
            <person name="Nielsen X.C."/>
        </authorList>
    </citation>
    <scope>NUCLEOTIDE SEQUENCE [LARGE SCALE GENOMIC DNA]</scope>
    <source>
        <strain evidence="1 2">OD_336064_07</strain>
    </source>
</reference>
<proteinExistence type="predicted"/>
<evidence type="ECO:0000313" key="2">
    <source>
        <dbReference type="Proteomes" id="UP000193121"/>
    </source>
</evidence>
<dbReference type="RefSeq" id="WP_084943973.1">
    <property type="nucleotide sequence ID" value="NZ_NCUO01000008.1"/>
</dbReference>
<protein>
    <submittedName>
        <fullName evidence="1">Uncharacterized protein</fullName>
    </submittedName>
</protein>
<dbReference type="AlphaFoldDB" id="A0A1X1HQQ1"/>
<dbReference type="Proteomes" id="UP000193121">
    <property type="component" value="Unassembled WGS sequence"/>
</dbReference>
<name>A0A1X1HQQ1_STROR</name>
<sequence>MEEKKEERMLVAVTVNLMHKMEEFKGFKEEQGISGDYEAKIAYLAEKFHMSDQTAENLLSGKVVSKNNYLAIFPSFDKDNINKKSTALERFAETIVDEIEKENEDYITEVSNIITNKLEKLDLKNMAKAVLSDDKRVESLKNSIISNLKSVEFPNKKTKINDYALIVWIDHFYKSISEQDNLFEIISKLDTLSKAIEYLPLVEKIFESEKNIEILSRLDNRLASFMLVEHLEELGLLDCIEKATDELAGMNEFNIKFGKTYDKLVLLDWLFNNAKKALNGEDISEFIYSQTKTGHGIKRETKN</sequence>
<dbReference type="EMBL" id="NCUO01000008">
    <property type="protein sequence ID" value="ORO63133.1"/>
    <property type="molecule type" value="Genomic_DNA"/>
</dbReference>
<organism evidence="1 2">
    <name type="scientific">Streptococcus oralis subsp. oralis</name>
    <dbReference type="NCBI Taxonomy" id="1891914"/>
    <lineage>
        <taxon>Bacteria</taxon>
        <taxon>Bacillati</taxon>
        <taxon>Bacillota</taxon>
        <taxon>Bacilli</taxon>
        <taxon>Lactobacillales</taxon>
        <taxon>Streptococcaceae</taxon>
        <taxon>Streptococcus</taxon>
    </lineage>
</organism>